<feature type="transmembrane region" description="Helical" evidence="3">
    <location>
        <begin position="410"/>
        <end position="435"/>
    </location>
</feature>
<name>A0A182MDM3_9DIPT</name>
<feature type="region of interest" description="Disordered" evidence="2">
    <location>
        <begin position="968"/>
        <end position="993"/>
    </location>
</feature>
<dbReference type="InterPro" id="IPR000731">
    <property type="entry name" value="SSD"/>
</dbReference>
<protein>
    <recommendedName>
        <fullName evidence="4">SSD domain-containing protein</fullName>
    </recommendedName>
</protein>
<proteinExistence type="inferred from homology"/>
<organism evidence="5 6">
    <name type="scientific">Anopheles culicifacies</name>
    <dbReference type="NCBI Taxonomy" id="139723"/>
    <lineage>
        <taxon>Eukaryota</taxon>
        <taxon>Metazoa</taxon>
        <taxon>Ecdysozoa</taxon>
        <taxon>Arthropoda</taxon>
        <taxon>Hexapoda</taxon>
        <taxon>Insecta</taxon>
        <taxon>Pterygota</taxon>
        <taxon>Neoptera</taxon>
        <taxon>Endopterygota</taxon>
        <taxon>Diptera</taxon>
        <taxon>Nematocera</taxon>
        <taxon>Culicoidea</taxon>
        <taxon>Culicidae</taxon>
        <taxon>Anophelinae</taxon>
        <taxon>Anopheles</taxon>
        <taxon>culicifacies species complex</taxon>
    </lineage>
</organism>
<keyword evidence="6" id="KW-1185">Reference proteome</keyword>
<feature type="transmembrane region" description="Helical" evidence="3">
    <location>
        <begin position="479"/>
        <end position="498"/>
    </location>
</feature>
<feature type="compositionally biased region" description="Basic and acidic residues" evidence="2">
    <location>
        <begin position="1306"/>
        <end position="1329"/>
    </location>
</feature>
<evidence type="ECO:0000313" key="5">
    <source>
        <dbReference type="EnsemblMetazoa" id="ACUA015695-PA"/>
    </source>
</evidence>
<evidence type="ECO:0000256" key="2">
    <source>
        <dbReference type="SAM" id="MobiDB-lite"/>
    </source>
</evidence>
<feature type="compositionally biased region" description="Polar residues" evidence="2">
    <location>
        <begin position="1344"/>
        <end position="1355"/>
    </location>
</feature>
<keyword evidence="3" id="KW-1133">Transmembrane helix</keyword>
<feature type="region of interest" description="Disordered" evidence="2">
    <location>
        <begin position="1782"/>
        <end position="1889"/>
    </location>
</feature>
<evidence type="ECO:0000256" key="1">
    <source>
        <dbReference type="ARBA" id="ARBA00005585"/>
    </source>
</evidence>
<dbReference type="SUPFAM" id="SSF52113">
    <property type="entry name" value="BRCT domain"/>
    <property type="match status" value="1"/>
</dbReference>
<dbReference type="EnsemblMetazoa" id="ACUA015695-RA">
    <property type="protein sequence ID" value="ACUA015695-PA"/>
    <property type="gene ID" value="ACUA015695"/>
</dbReference>
<feature type="compositionally biased region" description="Basic and acidic residues" evidence="2">
    <location>
        <begin position="1076"/>
        <end position="1089"/>
    </location>
</feature>
<feature type="transmembrane region" description="Helical" evidence="3">
    <location>
        <begin position="309"/>
        <end position="332"/>
    </location>
</feature>
<dbReference type="PANTHER" id="PTHR10796:SF130">
    <property type="entry name" value="PATCHED DOMAIN-CONTAINING PROTEIN 3-LIKE PROTEIN"/>
    <property type="match status" value="1"/>
</dbReference>
<dbReference type="SUPFAM" id="SSF63748">
    <property type="entry name" value="Tudor/PWWP/MBT"/>
    <property type="match status" value="1"/>
</dbReference>
<dbReference type="InterPro" id="IPR053958">
    <property type="entry name" value="HMGCR/SNAP/NPC1-like_SSD"/>
</dbReference>
<evidence type="ECO:0000259" key="4">
    <source>
        <dbReference type="PROSITE" id="PS50156"/>
    </source>
</evidence>
<dbReference type="VEuPathDB" id="VectorBase:ACUA015695"/>
<feature type="region of interest" description="Disordered" evidence="2">
    <location>
        <begin position="1295"/>
        <end position="1355"/>
    </location>
</feature>
<feature type="compositionally biased region" description="Basic residues" evidence="2">
    <location>
        <begin position="1584"/>
        <end position="1593"/>
    </location>
</feature>
<feature type="domain" description="SSD" evidence="4">
    <location>
        <begin position="275"/>
        <end position="435"/>
    </location>
</feature>
<keyword evidence="3" id="KW-0472">Membrane</keyword>
<feature type="compositionally biased region" description="Polar residues" evidence="2">
    <location>
        <begin position="1101"/>
        <end position="1118"/>
    </location>
</feature>
<feature type="region of interest" description="Disordered" evidence="2">
    <location>
        <begin position="1459"/>
        <end position="1485"/>
    </location>
</feature>
<feature type="region of interest" description="Disordered" evidence="2">
    <location>
        <begin position="1019"/>
        <end position="1150"/>
    </location>
</feature>
<feature type="region of interest" description="Disordered" evidence="2">
    <location>
        <begin position="1220"/>
        <end position="1260"/>
    </location>
</feature>
<dbReference type="STRING" id="139723.A0A182MDM3"/>
<dbReference type="InterPro" id="IPR036420">
    <property type="entry name" value="BRCT_dom_sf"/>
</dbReference>
<dbReference type="InterPro" id="IPR051697">
    <property type="entry name" value="Patched_domain-protein"/>
</dbReference>
<feature type="compositionally biased region" description="Polar residues" evidence="2">
    <location>
        <begin position="1019"/>
        <end position="1028"/>
    </location>
</feature>
<feature type="region of interest" description="Disordered" evidence="2">
    <location>
        <begin position="1370"/>
        <end position="1389"/>
    </location>
</feature>
<dbReference type="GO" id="GO:0016020">
    <property type="term" value="C:membrane"/>
    <property type="evidence" value="ECO:0007669"/>
    <property type="project" value="TreeGrafter"/>
</dbReference>
<feature type="compositionally biased region" description="Polar residues" evidence="2">
    <location>
        <begin position="1237"/>
        <end position="1246"/>
    </location>
</feature>
<feature type="compositionally biased region" description="Low complexity" evidence="2">
    <location>
        <begin position="1466"/>
        <end position="1484"/>
    </location>
</feature>
<dbReference type="PROSITE" id="PS50156">
    <property type="entry name" value="SSD"/>
    <property type="match status" value="1"/>
</dbReference>
<feature type="region of interest" description="Disordered" evidence="2">
    <location>
        <begin position="1551"/>
        <end position="1623"/>
    </location>
</feature>
<comment type="similarity">
    <text evidence="1">Belongs to the patched family.</text>
</comment>
<feature type="compositionally biased region" description="Low complexity" evidence="2">
    <location>
        <begin position="1295"/>
        <end position="1305"/>
    </location>
</feature>
<sequence length="2023" mass="222259">MKLWIPLGSKFQYDTNWLIEHFQEGNRMETVMITAPDVLVPEVLQKIARITEEVESFTFYNSQGQRLGWSNVCHKVPFIAEYTADVSREKRNAQDLEEPLISTRRPKKRKPFFTPVIDIPSFLFCPMLERLEMGCYGSSLLELWKYNSTIMAGLTKEDIVDTLNRTTVSPMTGHTVQFAELLGDVKRDWSGRIVSAGSLVTHWFVHVNFSEVDSDVSGNAAGTEDWVTENASLWEEKFLKIVAKAKRELSNNETNIYYAAGRSYGDISEESMFKDMDKLIYGGIVMFVYMQLVLSKFSWTEFRVILGSVGLLSVGMGFISGCGIVAALGVSYGPVHTSLPFLLMGLGVDDMFVMMACYRKVRKANPDLQLAERMGLMLQHAGASITVTSLTDIVAFIVGSITVIPSLQSFCIYAAAGVFMMFVFVITFFVAIFTLDEIRIANRRNSFLLWMVHDEKSTSLWCEYNLMHRFINMLYSKFLLTRIGKSLVILAVVLMTTANVHNLLKLRQKFDPNWFIPQETYYNQFIVKTHEHYPNAGYEALLLFGNLNYTAELPNLIKITHQLENRTDILHSFSSWVIGFQDFVQMHYDKDIAVDPLNDSDFRKYLTKFLFSYEGGRYQMNIKFATKLKCGQPAPNITVTTMDFKFKPFKEREEYLPAKYAVEEVLEKSNISTGDHYRTLWAKIFGNWVTDEIIDTEIYRNISLALIGVMFCSVVLIVNLQICFWIFICVLLTLINVGGLMQVWGLTLDLVSCIALQLAVGLCVDYAAHIGHTFLTINKGDRNRRSLETVLHIGAAVFYGGDSSVDSMEDSACAADSLGKRKDVSQESLSSSKKELNVVTEVAVDESNSIEALIRNPLKKSAVTTSTMSETSQAACVPTRDDTSCNDKLGMQEQTDEDDELLKRMEAIEKGEDLDDVPEDANHQNGMLQKMADKDGPGKATDECVNAGKAMTSSDASVSKCSEPDAASKSAEAVSPTFKRKHPFTVGEVEPQVKKVHIDDVTEGSELNATSLDLIHSTAKQLSESSVKSPGGFEPGLNQKEKEENPPSVENMEVDGSPEQEASSPKNVESLPDTEPNTKHDAMDEKSEEISSSVVEEPMRQTDNSVDNNKIENSNVSSSDDKREGMAGENTKPPDSEVSASVLPAPSVEEAMDVDDDENDMAESSTEPTASVAIPVLESPCIKKFAYQCGDEDAKQVDETVPVVSTEKSSATIATALALGGSAETSMITEQKGLGSASDTSSNSVAPTKPGDETEDMVDSSNIFSSVSKLVVESVEKHSESAKILPQKVVIEESIVESSQPSSSSDMKKQSLTDKSTSPKKELRNEDSSSSKGSLKTSDDNSEVDSCTVASGMNTTEEINMYVSNTRKLNGISSTSEGSDMGTKDDMSKSLGSVKLEDDIKTNIDSIKLDLSRAISPTSSIEQQYEVSVWYEGKELQFMSVERIHGGTKLDPTATVDTVTHDASKTDSSSKQSSSATTNGSVSSIGPFTLTGSNTAHVGQSSDSSSSSVTVTGVKSTHSVTVPQMKQTVIGAKALCDLLIGEFQKLRRTFAPDDTNKDDTCTNLLKSPRTPYIGRGRKDSSKKSGSRSQKRSKAANSEDDDDNDNVGNDVCTPRSAGSAASKQPAKRTKFVLAASSNESLMASCSTTLKPKIVQEPKQFDICCLARWTDRKYYAGRVTNYREDNKYVVVFEDGCSKTLSRDIIVFGEDGVLPIQHHSIHVLTGGDTYEPAIVEEIKRNDANEVMYCVRTASIPLEVTATDIYLTDEQAKWIHNACKDKPDPIQKLLQSGSSVSSTGRGDAAGGNQGKASEGNSDLVASDLATDSGDKSFRSTRSKRGAGTNDKSLGSITPEAGYSGGVGKKGRRGRSDLSDTYEEEAPAPTSPETGLDAVDGVQPELQRTEQESELTRMGLISEYFGPDEKDTLIQLLGPVPVDAKTLFRNKHFLLSCTVPSKGIAAVAREFSKVPFIKQHIRRQIEAGGGKVYQFFEDVPKNKYKHCKLIAPRPSTTAMLFPTSGSYNVVKF</sequence>
<feature type="compositionally biased region" description="Basic and acidic residues" evidence="2">
    <location>
        <begin position="1551"/>
        <end position="1560"/>
    </location>
</feature>
<dbReference type="Proteomes" id="UP000075883">
    <property type="component" value="Unassembled WGS sequence"/>
</dbReference>
<dbReference type="SUPFAM" id="SSF82866">
    <property type="entry name" value="Multidrug efflux transporter AcrB transmembrane domain"/>
    <property type="match status" value="2"/>
</dbReference>
<feature type="compositionally biased region" description="Polar residues" evidence="2">
    <location>
        <begin position="1785"/>
        <end position="1796"/>
    </location>
</feature>
<reference evidence="5" key="2">
    <citation type="submission" date="2020-05" db="UniProtKB">
        <authorList>
            <consortium name="EnsemblMetazoa"/>
        </authorList>
    </citation>
    <scope>IDENTIFICATION</scope>
    <source>
        <strain evidence="5">A-37</strain>
    </source>
</reference>
<feature type="transmembrane region" description="Helical" evidence="3">
    <location>
        <begin position="279"/>
        <end position="297"/>
    </location>
</feature>
<dbReference type="PANTHER" id="PTHR10796">
    <property type="entry name" value="PATCHED-RELATED"/>
    <property type="match status" value="1"/>
</dbReference>
<accession>A0A182MDM3</accession>
<dbReference type="CDD" id="cd04508">
    <property type="entry name" value="Tudor_SF"/>
    <property type="match status" value="1"/>
</dbReference>
<evidence type="ECO:0000313" key="6">
    <source>
        <dbReference type="Proteomes" id="UP000075883"/>
    </source>
</evidence>
<reference evidence="6" key="1">
    <citation type="submission" date="2013-09" db="EMBL/GenBank/DDBJ databases">
        <title>The Genome Sequence of Anopheles culicifacies species A.</title>
        <authorList>
            <consortium name="The Broad Institute Genomics Platform"/>
            <person name="Neafsey D.E."/>
            <person name="Besansky N."/>
            <person name="Howell P."/>
            <person name="Walton C."/>
            <person name="Young S.K."/>
            <person name="Zeng Q."/>
            <person name="Gargeya S."/>
            <person name="Fitzgerald M."/>
            <person name="Haas B."/>
            <person name="Abouelleil A."/>
            <person name="Allen A.W."/>
            <person name="Alvarado L."/>
            <person name="Arachchi H.M."/>
            <person name="Berlin A.M."/>
            <person name="Chapman S.B."/>
            <person name="Gainer-Dewar J."/>
            <person name="Goldberg J."/>
            <person name="Griggs A."/>
            <person name="Gujja S."/>
            <person name="Hansen M."/>
            <person name="Howarth C."/>
            <person name="Imamovic A."/>
            <person name="Ireland A."/>
            <person name="Larimer J."/>
            <person name="McCowan C."/>
            <person name="Murphy C."/>
            <person name="Pearson M."/>
            <person name="Poon T.W."/>
            <person name="Priest M."/>
            <person name="Roberts A."/>
            <person name="Saif S."/>
            <person name="Shea T."/>
            <person name="Sisk P."/>
            <person name="Sykes S."/>
            <person name="Wortman J."/>
            <person name="Nusbaum C."/>
            <person name="Birren B."/>
        </authorList>
    </citation>
    <scope>NUCLEOTIDE SEQUENCE [LARGE SCALE GENOMIC DNA]</scope>
    <source>
        <strain evidence="6">A-37</strain>
    </source>
</reference>
<keyword evidence="3" id="KW-0812">Transmembrane</keyword>
<feature type="transmembrane region" description="Helical" evidence="3">
    <location>
        <begin position="338"/>
        <end position="358"/>
    </location>
</feature>
<dbReference type="Gene3D" id="2.30.30.140">
    <property type="match status" value="1"/>
</dbReference>
<dbReference type="Pfam" id="PF12349">
    <property type="entry name" value="Sterol-sensing"/>
    <property type="match status" value="1"/>
</dbReference>
<feature type="transmembrane region" description="Helical" evidence="3">
    <location>
        <begin position="378"/>
        <end position="404"/>
    </location>
</feature>
<dbReference type="Gene3D" id="1.20.1640.10">
    <property type="entry name" value="Multidrug efflux transporter AcrB transmembrane domain"/>
    <property type="match status" value="2"/>
</dbReference>
<dbReference type="EMBL" id="AXCM01000128">
    <property type="status" value="NOT_ANNOTATED_CDS"/>
    <property type="molecule type" value="Genomic_DNA"/>
</dbReference>
<dbReference type="Gene3D" id="3.40.50.10190">
    <property type="entry name" value="BRCT domain"/>
    <property type="match status" value="1"/>
</dbReference>
<feature type="transmembrane region" description="Helical" evidence="3">
    <location>
        <begin position="704"/>
        <end position="734"/>
    </location>
</feature>
<evidence type="ECO:0000256" key="3">
    <source>
        <dbReference type="SAM" id="Phobius"/>
    </source>
</evidence>